<keyword evidence="8" id="KW-0067">ATP-binding</keyword>
<evidence type="ECO:0000259" key="12">
    <source>
        <dbReference type="PROSITE" id="PS51533"/>
    </source>
</evidence>
<keyword evidence="6" id="KW-0378">Hydrolase</keyword>
<evidence type="ECO:0000256" key="3">
    <source>
        <dbReference type="ARBA" id="ARBA00022723"/>
    </source>
</evidence>
<dbReference type="PANTHER" id="PTHR45797">
    <property type="entry name" value="RAD54-LIKE"/>
    <property type="match status" value="1"/>
</dbReference>
<dbReference type="InterPro" id="IPR025766">
    <property type="entry name" value="ADD"/>
</dbReference>
<keyword evidence="14" id="KW-1185">Reference proteome</keyword>
<keyword evidence="4" id="KW-0547">Nucleotide-binding</keyword>
<evidence type="ECO:0000256" key="6">
    <source>
        <dbReference type="ARBA" id="ARBA00022806"/>
    </source>
</evidence>
<dbReference type="InterPro" id="IPR038718">
    <property type="entry name" value="SNF2-like_sf"/>
</dbReference>
<comment type="caution">
    <text evidence="13">The sequence shown here is derived from an EMBL/GenBank/DDBJ whole genome shotgun (WGS) entry which is preliminary data.</text>
</comment>
<evidence type="ECO:0000256" key="1">
    <source>
        <dbReference type="ARBA" id="ARBA00004123"/>
    </source>
</evidence>
<dbReference type="GO" id="GO:0003677">
    <property type="term" value="F:DNA binding"/>
    <property type="evidence" value="ECO:0007669"/>
    <property type="project" value="UniProtKB-KW"/>
</dbReference>
<dbReference type="InterPro" id="IPR000330">
    <property type="entry name" value="SNF2_N"/>
</dbReference>
<dbReference type="Gene3D" id="3.40.50.10810">
    <property type="entry name" value="Tandem AAA-ATPase domain"/>
    <property type="match status" value="1"/>
</dbReference>
<gene>
    <name evidence="13" type="ORF">R1sor_008854</name>
</gene>
<evidence type="ECO:0000256" key="2">
    <source>
        <dbReference type="ARBA" id="ARBA00007025"/>
    </source>
</evidence>
<feature type="region of interest" description="Disordered" evidence="11">
    <location>
        <begin position="702"/>
        <end position="771"/>
    </location>
</feature>
<evidence type="ECO:0000256" key="11">
    <source>
        <dbReference type="SAM" id="MobiDB-lite"/>
    </source>
</evidence>
<dbReference type="Proteomes" id="UP001633002">
    <property type="component" value="Unassembled WGS sequence"/>
</dbReference>
<dbReference type="Pfam" id="PF00176">
    <property type="entry name" value="SNF2-rel_dom"/>
    <property type="match status" value="1"/>
</dbReference>
<dbReference type="GO" id="GO:0010468">
    <property type="term" value="P:regulation of gene expression"/>
    <property type="evidence" value="ECO:0007669"/>
    <property type="project" value="UniProtKB-ARBA"/>
</dbReference>
<dbReference type="AlphaFoldDB" id="A0ABD3H447"/>
<evidence type="ECO:0000256" key="5">
    <source>
        <dbReference type="ARBA" id="ARBA00022771"/>
    </source>
</evidence>
<evidence type="ECO:0000256" key="9">
    <source>
        <dbReference type="ARBA" id="ARBA00023125"/>
    </source>
</evidence>
<organism evidence="13 14">
    <name type="scientific">Riccia sorocarpa</name>
    <dbReference type="NCBI Taxonomy" id="122646"/>
    <lineage>
        <taxon>Eukaryota</taxon>
        <taxon>Viridiplantae</taxon>
        <taxon>Streptophyta</taxon>
        <taxon>Embryophyta</taxon>
        <taxon>Marchantiophyta</taxon>
        <taxon>Marchantiopsida</taxon>
        <taxon>Marchantiidae</taxon>
        <taxon>Marchantiales</taxon>
        <taxon>Ricciaceae</taxon>
        <taxon>Riccia</taxon>
    </lineage>
</organism>
<dbReference type="GO" id="GO:0004386">
    <property type="term" value="F:helicase activity"/>
    <property type="evidence" value="ECO:0007669"/>
    <property type="project" value="UniProtKB-KW"/>
</dbReference>
<dbReference type="InterPro" id="IPR011011">
    <property type="entry name" value="Znf_FYVE_PHD"/>
</dbReference>
<dbReference type="Gene3D" id="3.30.40.10">
    <property type="entry name" value="Zinc/RING finger domain, C3HC4 (zinc finger)"/>
    <property type="match status" value="1"/>
</dbReference>
<dbReference type="SUPFAM" id="SSF52540">
    <property type="entry name" value="P-loop containing nucleoside triphosphate hydrolases"/>
    <property type="match status" value="1"/>
</dbReference>
<keyword evidence="5" id="KW-0863">Zinc-finger</keyword>
<proteinExistence type="inferred from homology"/>
<dbReference type="GO" id="GO:0008270">
    <property type="term" value="F:zinc ion binding"/>
    <property type="evidence" value="ECO:0007669"/>
    <property type="project" value="UniProtKB-KW"/>
</dbReference>
<reference evidence="13 14" key="1">
    <citation type="submission" date="2024-09" db="EMBL/GenBank/DDBJ databases">
        <title>Chromosome-scale assembly of Riccia sorocarpa.</title>
        <authorList>
            <person name="Paukszto L."/>
        </authorList>
    </citation>
    <scope>NUCLEOTIDE SEQUENCE [LARGE SCALE GENOMIC DNA]</scope>
    <source>
        <strain evidence="13">LP-2024</strain>
        <tissue evidence="13">Aerial parts of the thallus</tissue>
    </source>
</reference>
<evidence type="ECO:0000256" key="7">
    <source>
        <dbReference type="ARBA" id="ARBA00022833"/>
    </source>
</evidence>
<sequence>MIADCICRKVKQFSSSAPKLREDGDLISRTTGDNLPPTETVLEGAENIKAETAVDRVTARTISQIEVRLSNDGTDADNRVGPSITGDALLSTSDEDSRQEDIVDEDEDDKEETDSSQHSSEASMKEEDIEELIGQLVETEMEAAKVQESLEDESLSRVRTEVTAEFSETHTVGKVESAVEEEMGAFVEHCNYLLGEIEEKSALLQEKLEDAGVSLTHLFKFIERQISEQSTTEAWKKRTLWVGNQPTEEVASIIGKASEELRLKHPTRSHRGKTLDEGASGFLRRKLASNGKDITTNRTSEPESSDDDAWSKLEESLDNDEKEGPGQLMGTKRWASVYLASTPEQAAQLGFTLPGADIVEEIGDTESDKGAIFRAALKNERERGLTEGQKKSIKKVREEDDLKKIRKRSRRSRHKNLKLRRALSEKASRLHVLRNGTPFPGQLCPQRKSEHLRDVINLLSDDEDSEIAGTGQAASARVSTRNDLALQENIQVEPETDGGREDSRGPIGGRPEIDCNGGSSPKDERDSPFRLQELDKKRTFQRRPGDTEEEHSAKKLRTDSVHQERTSRPGGFNLESKQSLAETRNSMHGVRKTVVIDSDGEREIEETLTGPQELSESPIYHGANSREEVVRSMMTEHEDHEDLTTDCGDGVSVEQGMSTAEPAKKQLTGRTMNVRVVSDMRVKYTSCTKVLEIHEMVRHPNPRLGGRPEIDCNCGSSPKDERDSPFRLQELDKKRTFQRRPGDTEEEHSAKKLRTDSIHQERRSCPGGFNLESKQSLAETRNRMHGVRKTVVIDSDGEREIEETLTGPQELSESPIYHGANSREEVVHSMMTEHEDHEDLTTDCGDGVSVEQGMSTAEPAEKQLTGRTMNVRVVSDMRVKCTSCTKVLEIHEMVRHPNPRLPVAVCRCCMKHYSGCQISKDKDGSDFECSWCGIGGRVVCCTHCDKVFCQLCIVRNFGAKELLRIVTDDYWLCFFCNGTPLTTLTVDLERAECELERLLASCGLGDVDDLTNWGEALVRHPKKGKHRRNIRKMFSDDELEEKHKELLAREKERQYRPERWHSDSLIPQQHLLAAKEQSPPDVKRTDKAAEEFTLKGLSINAARDSVEEAIFIAPSFSQILRPHQIQGVRFMWENCIESVKKVRSDPDGVGCILAHSMRLGKTLQVITFLHTVLMSDILKTALIVVPVNVLHNWKREFDTWQESLSNPVPVYILEDIIRENTRRAQLLRENTRRAQLLSRWRNGGGVMLIGYSVFQNLCIGKHV</sequence>
<comment type="similarity">
    <text evidence="2">Belongs to the SNF2/RAD54 helicase family.</text>
</comment>
<keyword evidence="7" id="KW-0862">Zinc</keyword>
<evidence type="ECO:0000313" key="14">
    <source>
        <dbReference type="Proteomes" id="UP001633002"/>
    </source>
</evidence>
<keyword evidence="3" id="KW-0479">Metal-binding</keyword>
<evidence type="ECO:0000256" key="8">
    <source>
        <dbReference type="ARBA" id="ARBA00022840"/>
    </source>
</evidence>
<dbReference type="InterPro" id="IPR013083">
    <property type="entry name" value="Znf_RING/FYVE/PHD"/>
</dbReference>
<dbReference type="EMBL" id="JBJQOH010000005">
    <property type="protein sequence ID" value="KAL3686280.1"/>
    <property type="molecule type" value="Genomic_DNA"/>
</dbReference>
<dbReference type="InterPro" id="IPR044574">
    <property type="entry name" value="ARIP4-like"/>
</dbReference>
<feature type="domain" description="PHD-type" evidence="12">
    <location>
        <begin position="869"/>
        <end position="1004"/>
    </location>
</feature>
<dbReference type="GO" id="GO:0005634">
    <property type="term" value="C:nucleus"/>
    <property type="evidence" value="ECO:0007669"/>
    <property type="project" value="UniProtKB-SubCell"/>
</dbReference>
<dbReference type="PANTHER" id="PTHR45797:SF1">
    <property type="entry name" value="HELICASE ARIP4"/>
    <property type="match status" value="1"/>
</dbReference>
<evidence type="ECO:0000313" key="13">
    <source>
        <dbReference type="EMBL" id="KAL3686280.1"/>
    </source>
</evidence>
<feature type="region of interest" description="Disordered" evidence="11">
    <location>
        <begin position="286"/>
        <end position="328"/>
    </location>
</feature>
<dbReference type="PROSITE" id="PS51533">
    <property type="entry name" value="ADD"/>
    <property type="match status" value="1"/>
</dbReference>
<dbReference type="CDD" id="cd11726">
    <property type="entry name" value="ADDz_ATRX"/>
    <property type="match status" value="1"/>
</dbReference>
<feature type="compositionally biased region" description="Basic and acidic residues" evidence="11">
    <location>
        <begin position="521"/>
        <end position="567"/>
    </location>
</feature>
<name>A0ABD3H447_9MARC</name>
<comment type="subcellular location">
    <subcellularLocation>
        <location evidence="1">Nucleus</location>
    </subcellularLocation>
</comment>
<dbReference type="SUPFAM" id="SSF57903">
    <property type="entry name" value="FYVE/PHD zinc finger"/>
    <property type="match status" value="1"/>
</dbReference>
<dbReference type="GO" id="GO:0005524">
    <property type="term" value="F:ATP binding"/>
    <property type="evidence" value="ECO:0007669"/>
    <property type="project" value="UniProtKB-KW"/>
</dbReference>
<keyword evidence="10" id="KW-0539">Nucleus</keyword>
<feature type="region of interest" description="Disordered" evidence="11">
    <location>
        <begin position="487"/>
        <end position="586"/>
    </location>
</feature>
<dbReference type="InterPro" id="IPR027417">
    <property type="entry name" value="P-loop_NTPase"/>
</dbReference>
<feature type="compositionally biased region" description="Basic and acidic residues" evidence="11">
    <location>
        <begin position="718"/>
        <end position="764"/>
    </location>
</feature>
<feature type="compositionally biased region" description="Polar residues" evidence="11">
    <location>
        <begin position="575"/>
        <end position="586"/>
    </location>
</feature>
<keyword evidence="6" id="KW-0347">Helicase</keyword>
<accession>A0ABD3H447</accession>
<evidence type="ECO:0000256" key="10">
    <source>
        <dbReference type="ARBA" id="ARBA00023242"/>
    </source>
</evidence>
<protein>
    <recommendedName>
        <fullName evidence="12">PHD-type domain-containing protein</fullName>
    </recommendedName>
</protein>
<feature type="region of interest" description="Disordered" evidence="11">
    <location>
        <begin position="72"/>
        <end position="128"/>
    </location>
</feature>
<keyword evidence="9" id="KW-0238">DNA-binding</keyword>
<feature type="compositionally biased region" description="Acidic residues" evidence="11">
    <location>
        <begin position="102"/>
        <end position="114"/>
    </location>
</feature>
<evidence type="ECO:0000256" key="4">
    <source>
        <dbReference type="ARBA" id="ARBA00022741"/>
    </source>
</evidence>